<dbReference type="RefSeq" id="WP_038263725.1">
    <property type="nucleotide sequence ID" value="NZ_FSRH01000010.1"/>
</dbReference>
<organism evidence="2 3">
    <name type="scientific">Peptoclostridium litorale DSM 5388</name>
    <dbReference type="NCBI Taxonomy" id="1121324"/>
    <lineage>
        <taxon>Bacteria</taxon>
        <taxon>Bacillati</taxon>
        <taxon>Bacillota</taxon>
        <taxon>Clostridia</taxon>
        <taxon>Peptostreptococcales</taxon>
        <taxon>Peptoclostridiaceae</taxon>
        <taxon>Peptoclostridium</taxon>
    </lineage>
</organism>
<evidence type="ECO:0000256" key="1">
    <source>
        <dbReference type="SAM" id="MobiDB-lite"/>
    </source>
</evidence>
<keyword evidence="3" id="KW-1185">Reference proteome</keyword>
<proteinExistence type="predicted"/>
<dbReference type="EMBL" id="JJMM01000010">
    <property type="protein sequence ID" value="KDR95468.1"/>
    <property type="molecule type" value="Genomic_DNA"/>
</dbReference>
<accession>A0A069RFA0</accession>
<dbReference type="STRING" id="1121324.CLIT_10c01950"/>
<dbReference type="Proteomes" id="UP000027946">
    <property type="component" value="Unassembled WGS sequence"/>
</dbReference>
<feature type="region of interest" description="Disordered" evidence="1">
    <location>
        <begin position="134"/>
        <end position="176"/>
    </location>
</feature>
<protein>
    <submittedName>
        <fullName evidence="2">Uncharacterized protein</fullName>
    </submittedName>
</protein>
<evidence type="ECO:0000313" key="3">
    <source>
        <dbReference type="Proteomes" id="UP000027946"/>
    </source>
</evidence>
<gene>
    <name evidence="2" type="ORF">CLIT_10c01950</name>
</gene>
<dbReference type="AlphaFoldDB" id="A0A069RFA0"/>
<evidence type="ECO:0000313" key="2">
    <source>
        <dbReference type="EMBL" id="KDR95468.1"/>
    </source>
</evidence>
<feature type="compositionally biased region" description="Basic residues" evidence="1">
    <location>
        <begin position="152"/>
        <end position="176"/>
    </location>
</feature>
<name>A0A069RFA0_PEPLI</name>
<comment type="caution">
    <text evidence="2">The sequence shown here is derived from an EMBL/GenBank/DDBJ whole genome shotgun (WGS) entry which is preliminary data.</text>
</comment>
<sequence>MNNIELKLEVTEKLYDNLKTIAKENDISREHLSKEALERYVADNENVWASAVEQIRENEIIKKAQLREESEYKIMQIAGKRPAENREFLDLIIAEDTYYRLTVVAEKKAISVDQLVVGALSDFTDYYRELLEDKDKEKKEKKDKQKLQKLLQRQKKAKKKDREKQRRKQRRIKGRI</sequence>
<reference evidence="2 3" key="1">
    <citation type="submission" date="2014-03" db="EMBL/GenBank/DDBJ databases">
        <title>Genome sequence of Clostridium litorale W6, DSM 5388.</title>
        <authorList>
            <person name="Poehlein A."/>
            <person name="Jagirdar A."/>
            <person name="Khonsari B."/>
            <person name="Chibani C.M."/>
            <person name="Gutierrez Gutierrez D.A."/>
            <person name="Davydova E."/>
            <person name="Alghaithi H.S."/>
            <person name="Nair K.P."/>
            <person name="Dhamotharan K."/>
            <person name="Chandran L."/>
            <person name="G W."/>
            <person name="Daniel R."/>
        </authorList>
    </citation>
    <scope>NUCLEOTIDE SEQUENCE [LARGE SCALE GENOMIC DNA]</scope>
    <source>
        <strain evidence="2 3">W6</strain>
    </source>
</reference>
<feature type="compositionally biased region" description="Basic and acidic residues" evidence="1">
    <location>
        <begin position="134"/>
        <end position="146"/>
    </location>
</feature>